<protein>
    <submittedName>
        <fullName evidence="1">Uncharacterized protein</fullName>
    </submittedName>
</protein>
<name>A0A7R9H0U5_TIMPO</name>
<dbReference type="AlphaFoldDB" id="A0A7R9H0U5"/>
<proteinExistence type="predicted"/>
<reference evidence="1" key="1">
    <citation type="submission" date="2020-11" db="EMBL/GenBank/DDBJ databases">
        <authorList>
            <person name="Tran Van P."/>
        </authorList>
    </citation>
    <scope>NUCLEOTIDE SEQUENCE</scope>
</reference>
<organism evidence="1">
    <name type="scientific">Timema poppense</name>
    <name type="common">Walking stick</name>
    <dbReference type="NCBI Taxonomy" id="170557"/>
    <lineage>
        <taxon>Eukaryota</taxon>
        <taxon>Metazoa</taxon>
        <taxon>Ecdysozoa</taxon>
        <taxon>Arthropoda</taxon>
        <taxon>Hexapoda</taxon>
        <taxon>Insecta</taxon>
        <taxon>Pterygota</taxon>
        <taxon>Neoptera</taxon>
        <taxon>Polyneoptera</taxon>
        <taxon>Phasmatodea</taxon>
        <taxon>Timematodea</taxon>
        <taxon>Timematoidea</taxon>
        <taxon>Timematidae</taxon>
        <taxon>Timema</taxon>
    </lineage>
</organism>
<accession>A0A7R9H0U5</accession>
<evidence type="ECO:0000313" key="1">
    <source>
        <dbReference type="EMBL" id="CAD7401811.1"/>
    </source>
</evidence>
<sequence>MCATPAFLSWARLLTSSTSKSSTSSVEMLSEGVPGEVDSGLTLWSVVVADHNNKNYILVESTLALQNMALGVPPPFTNSPKTYAALNQETVGHACLKGIIGCPSKNIAKYILSVLPSLSSVIPQMCLCFSSCLWRRLSLIRCLSSYQQNPLYFPVSYRPQVPSRSPEPIRKLDPHPRVVEGVECWHQGTPPRKWRLYYKLLPHVRPTLVAFVWQQSQRRQNRRVLGLSYREMAGKEDIDLLRHHKPEMPNSHQKLPQRTRQLGLEDQHAHILHLSQTTNSLINPTHLSISDALILVAIEDGWASFSLNTLSMTDNSVEVVSTPQNVV</sequence>
<dbReference type="EMBL" id="OD001423">
    <property type="protein sequence ID" value="CAD7401811.1"/>
    <property type="molecule type" value="Genomic_DNA"/>
</dbReference>
<gene>
    <name evidence="1" type="ORF">TPSB3V08_LOCUS3271</name>
</gene>